<name>A0A560CVI4_9BRAD</name>
<proteinExistence type="predicted"/>
<dbReference type="EMBL" id="VITK01000025">
    <property type="protein sequence ID" value="TWA88869.1"/>
    <property type="molecule type" value="Genomic_DNA"/>
</dbReference>
<dbReference type="AlphaFoldDB" id="A0A560CVI4"/>
<evidence type="ECO:0000313" key="2">
    <source>
        <dbReference type="Proteomes" id="UP000319949"/>
    </source>
</evidence>
<dbReference type="Proteomes" id="UP000319949">
    <property type="component" value="Unassembled WGS sequence"/>
</dbReference>
<comment type="caution">
    <text evidence="1">The sequence shown here is derived from an EMBL/GenBank/DDBJ whole genome shotgun (WGS) entry which is preliminary data.</text>
</comment>
<sequence length="50" mass="5168">MTAIGFVTRTIHGGFSGKLKLLPIAPTSTSYLTAINPAILRPISASSPKA</sequence>
<protein>
    <submittedName>
        <fullName evidence="1">Uncharacterized protein</fullName>
    </submittedName>
</protein>
<evidence type="ECO:0000313" key="1">
    <source>
        <dbReference type="EMBL" id="TWA88869.1"/>
    </source>
</evidence>
<reference evidence="1 2" key="1">
    <citation type="submission" date="2019-06" db="EMBL/GenBank/DDBJ databases">
        <title>Genomic Encyclopedia of Type Strains, Phase IV (KMG-V): Genome sequencing to study the core and pangenomes of soil and plant-associated prokaryotes.</title>
        <authorList>
            <person name="Whitman W."/>
        </authorList>
    </citation>
    <scope>NUCLEOTIDE SEQUENCE [LARGE SCALE GENOMIC DNA]</scope>
    <source>
        <strain evidence="1 2">BR 510</strain>
    </source>
</reference>
<keyword evidence="2" id="KW-1185">Reference proteome</keyword>
<gene>
    <name evidence="1" type="ORF">FBZ96_1254</name>
</gene>
<accession>A0A560CVI4</accession>
<organism evidence="1 2">
    <name type="scientific">Bradyrhizobium stylosanthis</name>
    <dbReference type="NCBI Taxonomy" id="1803665"/>
    <lineage>
        <taxon>Bacteria</taxon>
        <taxon>Pseudomonadati</taxon>
        <taxon>Pseudomonadota</taxon>
        <taxon>Alphaproteobacteria</taxon>
        <taxon>Hyphomicrobiales</taxon>
        <taxon>Nitrobacteraceae</taxon>
        <taxon>Bradyrhizobium</taxon>
    </lineage>
</organism>